<protein>
    <submittedName>
        <fullName evidence="2">Microcystin-dependent protein</fullName>
    </submittedName>
</protein>
<dbReference type="SUPFAM" id="SSF88874">
    <property type="entry name" value="Receptor-binding domain of short tail fibre protein gp12"/>
    <property type="match status" value="1"/>
</dbReference>
<proteinExistence type="predicted"/>
<dbReference type="Pfam" id="PF07484">
    <property type="entry name" value="Collar"/>
    <property type="match status" value="1"/>
</dbReference>
<dbReference type="EMBL" id="FOPM01000014">
    <property type="protein sequence ID" value="SFG86912.1"/>
    <property type="molecule type" value="Genomic_DNA"/>
</dbReference>
<dbReference type="InterPro" id="IPR011083">
    <property type="entry name" value="Phage_tail_collar_dom"/>
</dbReference>
<dbReference type="AlphaFoldDB" id="A0A1I2VCF4"/>
<sequence>MDPMLGMIYLVPYNWAPRDYLICQGQKVNVNQYQALFSLISNLYGGDAVLNFGLPNLQGRAPIGFGTASSGTNYLLGSVTGTEKNTLSTANLPAHNHGATFEAKTGQQSVTIPAVTGNLQVGVTVNATTAVATSGSPTASANMLSSGGVTKIYGQTQTSNLVALSGTSATVTGNPSIPANTVTINTVTGGAVTVSPTGNGAPVSNMQPSLALNFIIAVNGIYPDRP</sequence>
<name>A0A1I2VCF4_9HYPH</name>
<organism evidence="2 3">
    <name type="scientific">Methylobacterium gossipiicola</name>
    <dbReference type="NCBI Taxonomy" id="582675"/>
    <lineage>
        <taxon>Bacteria</taxon>
        <taxon>Pseudomonadati</taxon>
        <taxon>Pseudomonadota</taxon>
        <taxon>Alphaproteobacteria</taxon>
        <taxon>Hyphomicrobiales</taxon>
        <taxon>Methylobacteriaceae</taxon>
        <taxon>Methylobacterium</taxon>
    </lineage>
</organism>
<dbReference type="STRING" id="582675.SAMN05192565_11460"/>
<evidence type="ECO:0000259" key="1">
    <source>
        <dbReference type="Pfam" id="PF07484"/>
    </source>
</evidence>
<evidence type="ECO:0000313" key="3">
    <source>
        <dbReference type="Proteomes" id="UP000199229"/>
    </source>
</evidence>
<evidence type="ECO:0000313" key="2">
    <source>
        <dbReference type="EMBL" id="SFG86912.1"/>
    </source>
</evidence>
<dbReference type="Proteomes" id="UP000199229">
    <property type="component" value="Unassembled WGS sequence"/>
</dbReference>
<dbReference type="Gene3D" id="3.90.1340.10">
    <property type="entry name" value="Phage tail collar domain"/>
    <property type="match status" value="1"/>
</dbReference>
<keyword evidence="3" id="KW-1185">Reference proteome</keyword>
<reference evidence="3" key="1">
    <citation type="submission" date="2016-10" db="EMBL/GenBank/DDBJ databases">
        <authorList>
            <person name="Varghese N."/>
            <person name="Submissions S."/>
        </authorList>
    </citation>
    <scope>NUCLEOTIDE SEQUENCE [LARGE SCALE GENOMIC DNA]</scope>
    <source>
        <strain evidence="3">Gh-105</strain>
    </source>
</reference>
<gene>
    <name evidence="2" type="ORF">SAMN05192565_11460</name>
</gene>
<dbReference type="InterPro" id="IPR037053">
    <property type="entry name" value="Phage_tail_collar_dom_sf"/>
</dbReference>
<feature type="domain" description="Phage tail collar" evidence="1">
    <location>
        <begin position="6"/>
        <end position="62"/>
    </location>
</feature>
<accession>A0A1I2VCF4</accession>
<dbReference type="RefSeq" id="WP_210186996.1">
    <property type="nucleotide sequence ID" value="NZ_FOPM01000014.1"/>
</dbReference>